<evidence type="ECO:0008006" key="4">
    <source>
        <dbReference type="Google" id="ProtNLM"/>
    </source>
</evidence>
<keyword evidence="3" id="KW-1185">Reference proteome</keyword>
<keyword evidence="1" id="KW-0812">Transmembrane</keyword>
<keyword evidence="1" id="KW-1133">Transmembrane helix</keyword>
<dbReference type="EMBL" id="JAWJEJ010000002">
    <property type="protein sequence ID" value="MDV3458792.1"/>
    <property type="molecule type" value="Genomic_DNA"/>
</dbReference>
<sequence length="46" mass="5110">MNDIDQTEVIRARQRSRARVMALLLGAFVILVFAISIVKMKIAHGG</sequence>
<protein>
    <recommendedName>
        <fullName evidence="4">Protoheme IX farnesyltransferase</fullName>
    </recommendedName>
</protein>
<accession>A0ABU3YBZ0</accession>
<evidence type="ECO:0000256" key="1">
    <source>
        <dbReference type="SAM" id="Phobius"/>
    </source>
</evidence>
<reference evidence="2 3" key="1">
    <citation type="submission" date="2023-10" db="EMBL/GenBank/DDBJ databases">
        <title>Sphingomonas sp. HF-S4 16S ribosomal RNA gene Genome sequencing and assembly.</title>
        <authorList>
            <person name="Lee H."/>
        </authorList>
    </citation>
    <scope>NUCLEOTIDE SEQUENCE [LARGE SCALE GENOMIC DNA]</scope>
    <source>
        <strain evidence="2 3">HF-S4</strain>
    </source>
</reference>
<keyword evidence="1" id="KW-0472">Membrane</keyword>
<gene>
    <name evidence="2" type="ORF">RZN05_17475</name>
</gene>
<evidence type="ECO:0000313" key="3">
    <source>
        <dbReference type="Proteomes" id="UP001273531"/>
    </source>
</evidence>
<comment type="caution">
    <text evidence="2">The sequence shown here is derived from an EMBL/GenBank/DDBJ whole genome shotgun (WGS) entry which is preliminary data.</text>
</comment>
<organism evidence="2 3">
    <name type="scientific">Sphingomonas agrestis</name>
    <dbReference type="NCBI Taxonomy" id="3080540"/>
    <lineage>
        <taxon>Bacteria</taxon>
        <taxon>Pseudomonadati</taxon>
        <taxon>Pseudomonadota</taxon>
        <taxon>Alphaproteobacteria</taxon>
        <taxon>Sphingomonadales</taxon>
        <taxon>Sphingomonadaceae</taxon>
        <taxon>Sphingomonas</taxon>
    </lineage>
</organism>
<feature type="transmembrane region" description="Helical" evidence="1">
    <location>
        <begin position="20"/>
        <end position="38"/>
    </location>
</feature>
<dbReference type="RefSeq" id="WP_317227963.1">
    <property type="nucleotide sequence ID" value="NZ_JAWJEJ010000002.1"/>
</dbReference>
<dbReference type="Proteomes" id="UP001273531">
    <property type="component" value="Unassembled WGS sequence"/>
</dbReference>
<proteinExistence type="predicted"/>
<evidence type="ECO:0000313" key="2">
    <source>
        <dbReference type="EMBL" id="MDV3458792.1"/>
    </source>
</evidence>
<name>A0ABU3YBZ0_9SPHN</name>